<keyword evidence="13" id="KW-1185">Reference proteome</keyword>
<reference evidence="12 13" key="1">
    <citation type="journal article" date="2015" name="Genome Announc.">
        <title>Expanding the biotechnology potential of lactobacilli through comparative genomics of 213 strains and associated genera.</title>
        <authorList>
            <person name="Sun Z."/>
            <person name="Harris H.M."/>
            <person name="McCann A."/>
            <person name="Guo C."/>
            <person name="Argimon S."/>
            <person name="Zhang W."/>
            <person name="Yang X."/>
            <person name="Jeffery I.B."/>
            <person name="Cooney J.C."/>
            <person name="Kagawa T.F."/>
            <person name="Liu W."/>
            <person name="Song Y."/>
            <person name="Salvetti E."/>
            <person name="Wrobel A."/>
            <person name="Rasinkangas P."/>
            <person name="Parkhill J."/>
            <person name="Rea M.C."/>
            <person name="O'Sullivan O."/>
            <person name="Ritari J."/>
            <person name="Douillard F.P."/>
            <person name="Paul Ross R."/>
            <person name="Yang R."/>
            <person name="Briner A.E."/>
            <person name="Felis G.E."/>
            <person name="de Vos W.M."/>
            <person name="Barrangou R."/>
            <person name="Klaenhammer T.R."/>
            <person name="Caufield P.W."/>
            <person name="Cui Y."/>
            <person name="Zhang H."/>
            <person name="O'Toole P.W."/>
        </authorList>
    </citation>
    <scope>NUCLEOTIDE SEQUENCE [LARGE SCALE GENOMIC DNA]</scope>
    <source>
        <strain evidence="12 13">DSM 21115</strain>
    </source>
</reference>
<evidence type="ECO:0000256" key="2">
    <source>
        <dbReference type="ARBA" id="ARBA00007718"/>
    </source>
</evidence>
<dbReference type="PANTHER" id="PTHR11108">
    <property type="entry name" value="FERROCHELATASE"/>
    <property type="match status" value="1"/>
</dbReference>
<dbReference type="GO" id="GO:0005737">
    <property type="term" value="C:cytoplasm"/>
    <property type="evidence" value="ECO:0007669"/>
    <property type="project" value="UniProtKB-SubCell"/>
</dbReference>
<dbReference type="CDD" id="cd03411">
    <property type="entry name" value="Ferrochelatase_N"/>
    <property type="match status" value="1"/>
</dbReference>
<dbReference type="InterPro" id="IPR033659">
    <property type="entry name" value="Ferrochelatase_N"/>
</dbReference>
<dbReference type="InterPro" id="IPR001015">
    <property type="entry name" value="Ferrochelatase"/>
</dbReference>
<name>A0A0R2NPV5_9LACO</name>
<dbReference type="GO" id="GO:0006783">
    <property type="term" value="P:heme biosynthetic process"/>
    <property type="evidence" value="ECO:0007669"/>
    <property type="project" value="UniProtKB-UniRule"/>
</dbReference>
<protein>
    <recommendedName>
        <fullName evidence="10">Coproporphyrin III ferrochelatase</fullName>
        <ecNumber evidence="10">4.99.1.9</ecNumber>
    </recommendedName>
</protein>
<comment type="caution">
    <text evidence="12">The sequence shown here is derived from an EMBL/GenBank/DDBJ whole genome shotgun (WGS) entry which is preliminary data.</text>
</comment>
<keyword evidence="8 10" id="KW-0627">Porphyrin biosynthesis</keyword>
<dbReference type="HAMAP" id="MF_00323">
    <property type="entry name" value="Ferrochelatase"/>
    <property type="match status" value="1"/>
</dbReference>
<evidence type="ECO:0000256" key="9">
    <source>
        <dbReference type="ARBA" id="ARBA00024536"/>
    </source>
</evidence>
<keyword evidence="7 10" id="KW-0456">Lyase</keyword>
<dbReference type="PANTHER" id="PTHR11108:SF1">
    <property type="entry name" value="FERROCHELATASE, MITOCHONDRIAL"/>
    <property type="match status" value="1"/>
</dbReference>
<comment type="similarity">
    <text evidence="2 10 11">Belongs to the ferrochelatase family.</text>
</comment>
<dbReference type="SUPFAM" id="SSF53800">
    <property type="entry name" value="Chelatase"/>
    <property type="match status" value="1"/>
</dbReference>
<keyword evidence="3 10" id="KW-0963">Cytoplasm</keyword>
<evidence type="ECO:0000313" key="13">
    <source>
        <dbReference type="Proteomes" id="UP000050920"/>
    </source>
</evidence>
<dbReference type="NCBIfam" id="TIGR00109">
    <property type="entry name" value="hemH"/>
    <property type="match status" value="1"/>
</dbReference>
<dbReference type="UniPathway" id="UPA00252"/>
<dbReference type="RefSeq" id="WP_024625611.1">
    <property type="nucleotide sequence ID" value="NZ_AYGX02000070.1"/>
</dbReference>
<evidence type="ECO:0000256" key="8">
    <source>
        <dbReference type="ARBA" id="ARBA00023244"/>
    </source>
</evidence>
<accession>A0A0R2NPV5</accession>
<dbReference type="GO" id="GO:0004325">
    <property type="term" value="F:ferrochelatase activity"/>
    <property type="evidence" value="ECO:0007669"/>
    <property type="project" value="UniProtKB-UniRule"/>
</dbReference>
<comment type="subcellular location">
    <subcellularLocation>
        <location evidence="10 11">Cytoplasm</location>
    </subcellularLocation>
</comment>
<dbReference type="FunFam" id="3.40.50.1400:FF:000002">
    <property type="entry name" value="Ferrochelatase"/>
    <property type="match status" value="1"/>
</dbReference>
<proteinExistence type="inferred from homology"/>
<comment type="function">
    <text evidence="10 11">Involved in coproporphyrin-dependent heme b biosynthesis. Catalyzes the insertion of ferrous iron into coproporphyrin III to form Fe-coproporphyrin III.</text>
</comment>
<dbReference type="Proteomes" id="UP000050920">
    <property type="component" value="Unassembled WGS sequence"/>
</dbReference>
<dbReference type="GO" id="GO:0046872">
    <property type="term" value="F:metal ion binding"/>
    <property type="evidence" value="ECO:0007669"/>
    <property type="project" value="UniProtKB-UniRule"/>
</dbReference>
<evidence type="ECO:0000256" key="5">
    <source>
        <dbReference type="ARBA" id="ARBA00023004"/>
    </source>
</evidence>
<dbReference type="Gene3D" id="3.40.50.1400">
    <property type="match status" value="2"/>
</dbReference>
<evidence type="ECO:0000256" key="1">
    <source>
        <dbReference type="ARBA" id="ARBA00004744"/>
    </source>
</evidence>
<dbReference type="InterPro" id="IPR019772">
    <property type="entry name" value="Ferrochelatase_AS"/>
</dbReference>
<feature type="binding site" evidence="10">
    <location>
        <position position="192"/>
    </location>
    <ligand>
        <name>Fe(2+)</name>
        <dbReference type="ChEBI" id="CHEBI:29033"/>
    </ligand>
</feature>
<keyword evidence="4 10" id="KW-0479">Metal-binding</keyword>
<evidence type="ECO:0000256" key="6">
    <source>
        <dbReference type="ARBA" id="ARBA00023133"/>
    </source>
</evidence>
<dbReference type="CDD" id="cd00419">
    <property type="entry name" value="Ferrochelatase_C"/>
    <property type="match status" value="1"/>
</dbReference>
<evidence type="ECO:0000256" key="11">
    <source>
        <dbReference type="RuleBase" id="RU000607"/>
    </source>
</evidence>
<dbReference type="PROSITE" id="PS00534">
    <property type="entry name" value="FERROCHELATASE"/>
    <property type="match status" value="1"/>
</dbReference>
<dbReference type="EMBL" id="AYGX02000070">
    <property type="protein sequence ID" value="KRO27694.1"/>
    <property type="molecule type" value="Genomic_DNA"/>
</dbReference>
<feature type="binding site" evidence="10">
    <location>
        <position position="271"/>
    </location>
    <ligand>
        <name>Fe(2+)</name>
        <dbReference type="ChEBI" id="CHEBI:29033"/>
    </ligand>
</feature>
<evidence type="ECO:0000256" key="7">
    <source>
        <dbReference type="ARBA" id="ARBA00023239"/>
    </source>
</evidence>
<keyword evidence="5 10" id="KW-0408">Iron</keyword>
<evidence type="ECO:0000313" key="12">
    <source>
        <dbReference type="EMBL" id="KRO27694.1"/>
    </source>
</evidence>
<keyword evidence="6 10" id="KW-0350">Heme biosynthesis</keyword>
<gene>
    <name evidence="10" type="primary">cpfC</name>
    <name evidence="12" type="ORF">DY78_GL002943</name>
</gene>
<dbReference type="EC" id="4.99.1.9" evidence="10"/>
<dbReference type="Pfam" id="PF00762">
    <property type="entry name" value="Ferrochelatase"/>
    <property type="match status" value="1"/>
</dbReference>
<comment type="pathway">
    <text evidence="1 10 11">Porphyrin-containing compound metabolism; protoheme biosynthesis.</text>
</comment>
<organism evidence="12 13">
    <name type="scientific">Lactiplantibacillus fabifermentans DSM 21115</name>
    <dbReference type="NCBI Taxonomy" id="1413187"/>
    <lineage>
        <taxon>Bacteria</taxon>
        <taxon>Bacillati</taxon>
        <taxon>Bacillota</taxon>
        <taxon>Bacilli</taxon>
        <taxon>Lactobacillales</taxon>
        <taxon>Lactobacillaceae</taxon>
        <taxon>Lactiplantibacillus</taxon>
    </lineage>
</organism>
<evidence type="ECO:0000256" key="3">
    <source>
        <dbReference type="ARBA" id="ARBA00022490"/>
    </source>
</evidence>
<evidence type="ECO:0000256" key="4">
    <source>
        <dbReference type="ARBA" id="ARBA00022723"/>
    </source>
</evidence>
<comment type="caution">
    <text evidence="10">Lacks conserved residue(s) required for the propagation of feature annotation.</text>
</comment>
<dbReference type="AlphaFoldDB" id="A0A0R2NPV5"/>
<sequence>MSKGVLLINLGTPNSLAVADVRTYLHRFLSDPRVIDMPRWQWLPILNLMILPKRPQKSAQLYAKIWSDEYGSPLLHYTQQQTAQLQAKLGADYAVKFAMSYSDPDIATQLTAFETAGITDLTIIPMYPQYSTTTVGSVVDDINRFYYRRAQVPNLHIITDFCEHPAYIQTMATKIKAAWDAGDYDQLLFSYHGIPTSYVKKGDPYLQRCQLTTKLITQALPDIPYTESFQSKFGPQEWLKPATSDVLQQFPAQGIKKVLVIAPSFVADCLETNYELAIENRGYFTESGGTTFTTIPALNADMAFTDVLQQLVQP</sequence>
<comment type="catalytic activity">
    <reaction evidence="9">
        <text>Fe-coproporphyrin III + 2 H(+) = coproporphyrin III + Fe(2+)</text>
        <dbReference type="Rhea" id="RHEA:49572"/>
        <dbReference type="ChEBI" id="CHEBI:15378"/>
        <dbReference type="ChEBI" id="CHEBI:29033"/>
        <dbReference type="ChEBI" id="CHEBI:68438"/>
        <dbReference type="ChEBI" id="CHEBI:131725"/>
        <dbReference type="EC" id="4.99.1.9"/>
    </reaction>
    <physiologicalReaction direction="right-to-left" evidence="9">
        <dbReference type="Rhea" id="RHEA:49574"/>
    </physiologicalReaction>
</comment>
<dbReference type="InterPro" id="IPR033644">
    <property type="entry name" value="Ferrochelatase_C"/>
</dbReference>
<evidence type="ECO:0000256" key="10">
    <source>
        <dbReference type="HAMAP-Rule" id="MF_00323"/>
    </source>
</evidence>